<reference evidence="6" key="1">
    <citation type="submission" date="2022-07" db="EMBL/GenBank/DDBJ databases">
        <title>Taxonomic analysis of Microcella humidisoli nov. sp., isolated from riverside soil.</title>
        <authorList>
            <person name="Molina K.M."/>
            <person name="Kim S.B."/>
        </authorList>
    </citation>
    <scope>NUCLEOTIDE SEQUENCE</scope>
    <source>
        <strain evidence="6">MMS21-STM10</strain>
    </source>
</reference>
<dbReference type="Gene3D" id="1.20.120.1630">
    <property type="match status" value="1"/>
</dbReference>
<accession>A0ABY5FYI1</accession>
<keyword evidence="2 5" id="KW-0812">Transmembrane</keyword>
<keyword evidence="7" id="KW-1185">Reference proteome</keyword>
<dbReference type="PANTHER" id="PTHR43847">
    <property type="entry name" value="BLL3993 PROTEIN"/>
    <property type="match status" value="1"/>
</dbReference>
<feature type="transmembrane region" description="Helical" evidence="5">
    <location>
        <begin position="47"/>
        <end position="69"/>
    </location>
</feature>
<keyword evidence="3 5" id="KW-1133">Transmembrane helix</keyword>
<dbReference type="Proteomes" id="UP001060039">
    <property type="component" value="Chromosome"/>
</dbReference>
<evidence type="ECO:0000256" key="5">
    <source>
        <dbReference type="SAM" id="Phobius"/>
    </source>
</evidence>
<dbReference type="Pfam" id="PF04191">
    <property type="entry name" value="PEMT"/>
    <property type="match status" value="1"/>
</dbReference>
<gene>
    <name evidence="6" type="ORF">NNL39_04285</name>
</gene>
<evidence type="ECO:0000313" key="7">
    <source>
        <dbReference type="Proteomes" id="UP001060039"/>
    </source>
</evidence>
<feature type="transmembrane region" description="Helical" evidence="5">
    <location>
        <begin position="98"/>
        <end position="131"/>
    </location>
</feature>
<evidence type="ECO:0000313" key="6">
    <source>
        <dbReference type="EMBL" id="UTT63328.1"/>
    </source>
</evidence>
<keyword evidence="4 5" id="KW-0472">Membrane</keyword>
<evidence type="ECO:0000256" key="2">
    <source>
        <dbReference type="ARBA" id="ARBA00022692"/>
    </source>
</evidence>
<evidence type="ECO:0000256" key="1">
    <source>
        <dbReference type="ARBA" id="ARBA00004127"/>
    </source>
</evidence>
<proteinExistence type="predicted"/>
<evidence type="ECO:0000256" key="3">
    <source>
        <dbReference type="ARBA" id="ARBA00022989"/>
    </source>
</evidence>
<comment type="subcellular location">
    <subcellularLocation>
        <location evidence="1">Endomembrane system</location>
        <topology evidence="1">Multi-pass membrane protein</topology>
    </subcellularLocation>
</comment>
<evidence type="ECO:0000256" key="4">
    <source>
        <dbReference type="ARBA" id="ARBA00023136"/>
    </source>
</evidence>
<name>A0ABY5FYI1_9MICO</name>
<feature type="transmembrane region" description="Helical" evidence="5">
    <location>
        <begin position="16"/>
        <end position="35"/>
    </location>
</feature>
<dbReference type="EMBL" id="CP101497">
    <property type="protein sequence ID" value="UTT63328.1"/>
    <property type="molecule type" value="Genomic_DNA"/>
</dbReference>
<organism evidence="6 7">
    <name type="scientific">Microcella humidisoli</name>
    <dbReference type="NCBI Taxonomy" id="2963406"/>
    <lineage>
        <taxon>Bacteria</taxon>
        <taxon>Bacillati</taxon>
        <taxon>Actinomycetota</taxon>
        <taxon>Actinomycetes</taxon>
        <taxon>Micrococcales</taxon>
        <taxon>Microbacteriaceae</taxon>
        <taxon>Microcella</taxon>
    </lineage>
</organism>
<dbReference type="PANTHER" id="PTHR43847:SF1">
    <property type="entry name" value="BLL3993 PROTEIN"/>
    <property type="match status" value="1"/>
</dbReference>
<dbReference type="RefSeq" id="WP_255160460.1">
    <property type="nucleotide sequence ID" value="NZ_CP101497.1"/>
</dbReference>
<dbReference type="InterPro" id="IPR052527">
    <property type="entry name" value="Metal_cation-efflux_comp"/>
</dbReference>
<protein>
    <submittedName>
        <fullName evidence="6">Isoprenylcysteine carboxylmethyltransferase family protein</fullName>
    </submittedName>
</protein>
<sequence>MSDPAATTPPFRLHPAAAWALVGAQFVFLLLLGFLPWGALWSRGVGTIVLGLALVALGVGIALAAGAGLGRTLTPSPIPKADGQLVTSGVFALVRHPIYSGLLVLGLGLVVIGASVLHLIAWVALLSVLMAKSRFEERMLADQYPDYAAYAARVGRLVPKVGRIRT</sequence>
<dbReference type="InterPro" id="IPR007318">
    <property type="entry name" value="Phopholipid_MeTrfase"/>
</dbReference>